<evidence type="ECO:0000256" key="8">
    <source>
        <dbReference type="ARBA" id="ARBA00049934"/>
    </source>
</evidence>
<keyword evidence="12" id="KW-1185">Reference proteome</keyword>
<dbReference type="EC" id="1.2.7.5" evidence="11"/>
<evidence type="ECO:0000313" key="11">
    <source>
        <dbReference type="EMBL" id="MBP1901083.1"/>
    </source>
</evidence>
<dbReference type="InterPro" id="IPR001203">
    <property type="entry name" value="OxRdtase_Ald_Fedxn_C"/>
</dbReference>
<dbReference type="OrthoDB" id="30771at2157"/>
<evidence type="ECO:0000256" key="3">
    <source>
        <dbReference type="ARBA" id="ARBA00022485"/>
    </source>
</evidence>
<comment type="cofactor">
    <cofactor evidence="8">
        <name>tungstopterin</name>
        <dbReference type="ChEBI" id="CHEBI:30402"/>
    </cofactor>
</comment>
<dbReference type="SUPFAM" id="SSF48310">
    <property type="entry name" value="Aldehyde ferredoxin oxidoreductase, C-terminal domains"/>
    <property type="match status" value="1"/>
</dbReference>
<evidence type="ECO:0000256" key="6">
    <source>
        <dbReference type="ARBA" id="ARBA00023004"/>
    </source>
</evidence>
<feature type="region of interest" description="Disordered" evidence="9">
    <location>
        <begin position="456"/>
        <end position="477"/>
    </location>
</feature>
<dbReference type="GO" id="GO:0046872">
    <property type="term" value="F:metal ion binding"/>
    <property type="evidence" value="ECO:0007669"/>
    <property type="project" value="UniProtKB-KW"/>
</dbReference>
<evidence type="ECO:0000256" key="9">
    <source>
        <dbReference type="SAM" id="MobiDB-lite"/>
    </source>
</evidence>
<dbReference type="SUPFAM" id="SSF56228">
    <property type="entry name" value="Aldehyde ferredoxin oxidoreductase, N-terminal domain"/>
    <property type="match status" value="1"/>
</dbReference>
<sequence>MSRSRPRVLRVDLSTGETSRERVPRDWRRDYVGGKGLGARYLYEELSPGTNPTGPANLLALFVGPLAGYLPGETRYAAVTKSPLTGGFLDSYAGGDFADRLVGSLDDCLGLLVTGAADRPVRIEVEGGRARIEPSDAWGDDAAETAERFPDAGVACVGPAGERGAAYATIASDGGAHHAGRGGAGAVMGAKRLKAVVARDPSPMVPDDLAALRDRDAAAYARDPTGEWQAAGETVETVDYADEVGILAAEGWTGTGFDGADDIGVEAALARATRREGVDGEETTDDDEGAADDARGADSAVPGGFRIDTPEGEVVPRGAAPITLGAGLGIDDFDRIVDLCGVCDRLGLDVIGAGNAVAWAIRAGEAGVVDCPVSFGDAAGARRLLEAIAAREAPPDLDVEPGLPDALADGVDAAAARFGGEALVPTVKSMALPGFDPRAAVGVALAYATSDRGACHRRARPQDAEPVAGPDRSPADRVGDVVGEQNARSVLWSLVVDDFVGETVWTDLGAEWLAAVAHPAVADIDRVESGRGADRDTLTDSVAALATTGERIWTLTRLFNAREGFDRADDALPEPLRSTAADGTPGVDADAFDRLLDRYYAARGWGDRGLPTPATLERLGLAAVVDDATPLDERAIDLSTAVDSDD</sequence>
<evidence type="ECO:0000256" key="5">
    <source>
        <dbReference type="ARBA" id="ARBA00023002"/>
    </source>
</evidence>
<feature type="compositionally biased region" description="Acidic residues" evidence="9">
    <location>
        <begin position="279"/>
        <end position="291"/>
    </location>
</feature>
<dbReference type="EMBL" id="JAGGKE010000002">
    <property type="protein sequence ID" value="MBP1901083.1"/>
    <property type="molecule type" value="Genomic_DNA"/>
</dbReference>
<organism evidence="11 12">
    <name type="scientific">Halorubrum trapanicum</name>
    <dbReference type="NCBI Taxonomy" id="29284"/>
    <lineage>
        <taxon>Archaea</taxon>
        <taxon>Methanobacteriati</taxon>
        <taxon>Methanobacteriota</taxon>
        <taxon>Stenosarchaea group</taxon>
        <taxon>Halobacteria</taxon>
        <taxon>Halobacteriales</taxon>
        <taxon>Haloferacaceae</taxon>
        <taxon>Halorubrum</taxon>
    </lineage>
</organism>
<dbReference type="GO" id="GO:0051539">
    <property type="term" value="F:4 iron, 4 sulfur cluster binding"/>
    <property type="evidence" value="ECO:0007669"/>
    <property type="project" value="UniProtKB-KW"/>
</dbReference>
<gene>
    <name evidence="11" type="ORF">J2744_000741</name>
</gene>
<comment type="caution">
    <text evidence="11">The sequence shown here is derived from an EMBL/GenBank/DDBJ whole genome shotgun (WGS) entry which is preliminary data.</text>
</comment>
<keyword evidence="4" id="KW-0479">Metal-binding</keyword>
<dbReference type="AlphaFoldDB" id="A0A8J7R7K6"/>
<dbReference type="Pfam" id="PF02730">
    <property type="entry name" value="AFOR_N"/>
    <property type="match status" value="1"/>
</dbReference>
<dbReference type="Gene3D" id="1.10.569.10">
    <property type="entry name" value="Aldehyde Ferredoxin Oxidoreductase Protein, subunit A, domain 2"/>
    <property type="match status" value="1"/>
</dbReference>
<keyword evidence="3" id="KW-0004">4Fe-4S</keyword>
<dbReference type="InterPro" id="IPR036503">
    <property type="entry name" value="Ald_Fedxn_OxRdtase_N_sf"/>
</dbReference>
<evidence type="ECO:0000256" key="1">
    <source>
        <dbReference type="ARBA" id="ARBA00001966"/>
    </source>
</evidence>
<keyword evidence="6" id="KW-0408">Iron</keyword>
<reference evidence="11 12" key="1">
    <citation type="submission" date="2021-03" db="EMBL/GenBank/DDBJ databases">
        <title>Genomic Encyclopedia of Type Strains, Phase IV (KMG-IV): sequencing the most valuable type-strain genomes for metagenomic binning, comparative biology and taxonomic classification.</title>
        <authorList>
            <person name="Goeker M."/>
        </authorList>
    </citation>
    <scope>NUCLEOTIDE SEQUENCE [LARGE SCALE GENOMIC DNA]</scope>
    <source>
        <strain evidence="11 12">DSM 12287</strain>
    </source>
</reference>
<keyword evidence="7" id="KW-0411">Iron-sulfur</keyword>
<feature type="domain" description="Aldehyde ferredoxin oxidoreductase N-terminal" evidence="10">
    <location>
        <begin position="5"/>
        <end position="203"/>
    </location>
</feature>
<comment type="similarity">
    <text evidence="2">Belongs to the AOR/FOR family.</text>
</comment>
<evidence type="ECO:0000313" key="12">
    <source>
        <dbReference type="Proteomes" id="UP000770586"/>
    </source>
</evidence>
<dbReference type="Gene3D" id="1.10.599.10">
    <property type="entry name" value="Aldehyde Ferredoxin Oxidoreductase Protein, subunit A, domain 3"/>
    <property type="match status" value="1"/>
</dbReference>
<evidence type="ECO:0000256" key="4">
    <source>
        <dbReference type="ARBA" id="ARBA00022723"/>
    </source>
</evidence>
<evidence type="ECO:0000256" key="2">
    <source>
        <dbReference type="ARBA" id="ARBA00011032"/>
    </source>
</evidence>
<dbReference type="InterPro" id="IPR051919">
    <property type="entry name" value="W-dependent_AOR"/>
</dbReference>
<dbReference type="InterPro" id="IPR013983">
    <property type="entry name" value="Ald_Fedxn_OxRdtase_N"/>
</dbReference>
<keyword evidence="5 11" id="KW-0560">Oxidoreductase</keyword>
<dbReference type="Gene3D" id="3.60.9.10">
    <property type="entry name" value="Aldehyde ferredoxin oxidoreductase, N-terminal domain"/>
    <property type="match status" value="1"/>
</dbReference>
<dbReference type="PANTHER" id="PTHR30038:SF0">
    <property type="entry name" value="TUNGSTEN-CONTAINING ALDEHYDE FERREDOXIN OXIDOREDUCTASE"/>
    <property type="match status" value="1"/>
</dbReference>
<evidence type="ECO:0000259" key="10">
    <source>
        <dbReference type="SMART" id="SM00790"/>
    </source>
</evidence>
<dbReference type="RefSeq" id="WP_209544699.1">
    <property type="nucleotide sequence ID" value="NZ_BAAADX010000001.1"/>
</dbReference>
<feature type="region of interest" description="Disordered" evidence="9">
    <location>
        <begin position="272"/>
        <end position="312"/>
    </location>
</feature>
<name>A0A8J7R7K6_9EURY</name>
<dbReference type="InterPro" id="IPR013985">
    <property type="entry name" value="Ald_Fedxn_OxRdtase_dom3"/>
</dbReference>
<evidence type="ECO:0000256" key="7">
    <source>
        <dbReference type="ARBA" id="ARBA00023014"/>
    </source>
</evidence>
<dbReference type="GO" id="GO:0033726">
    <property type="term" value="F:aldehyde ferredoxin oxidoreductase activity"/>
    <property type="evidence" value="ECO:0007669"/>
    <property type="project" value="UniProtKB-EC"/>
</dbReference>
<dbReference type="Proteomes" id="UP000770586">
    <property type="component" value="Unassembled WGS sequence"/>
</dbReference>
<dbReference type="Pfam" id="PF01314">
    <property type="entry name" value="AFOR_C"/>
    <property type="match status" value="1"/>
</dbReference>
<dbReference type="InterPro" id="IPR013984">
    <property type="entry name" value="Ald_Fedxn_OxRdtase_dom2"/>
</dbReference>
<proteinExistence type="inferred from homology"/>
<dbReference type="GO" id="GO:0009055">
    <property type="term" value="F:electron transfer activity"/>
    <property type="evidence" value="ECO:0007669"/>
    <property type="project" value="InterPro"/>
</dbReference>
<comment type="cofactor">
    <cofactor evidence="1">
        <name>[4Fe-4S] cluster</name>
        <dbReference type="ChEBI" id="CHEBI:49883"/>
    </cofactor>
</comment>
<dbReference type="SMART" id="SM00790">
    <property type="entry name" value="AFOR_N"/>
    <property type="match status" value="1"/>
</dbReference>
<dbReference type="PANTHER" id="PTHR30038">
    <property type="entry name" value="ALDEHYDE FERREDOXIN OXIDOREDUCTASE"/>
    <property type="match status" value="1"/>
</dbReference>
<accession>A0A8J7R7K6</accession>
<dbReference type="InterPro" id="IPR036021">
    <property type="entry name" value="Tungsten_al_ferr_oxy-like_C"/>
</dbReference>
<protein>
    <submittedName>
        <fullName evidence="11">Aldehyde:ferredoxin oxidoreductase</fullName>
        <ecNumber evidence="11">1.2.7.5</ecNumber>
    </submittedName>
</protein>